<dbReference type="PANTHER" id="PTHR10662:SF22">
    <property type="entry name" value="NUCLEAR RNA EXPORT FACTOR 1"/>
    <property type="match status" value="1"/>
</dbReference>
<dbReference type="SUPFAM" id="SSF52058">
    <property type="entry name" value="L domain-like"/>
    <property type="match status" value="1"/>
</dbReference>
<gene>
    <name evidence="2" type="ORF">PNEJI1_001846</name>
</gene>
<dbReference type="EMBL" id="CAKM01000237">
    <property type="protein sequence ID" value="CCJ30154.1"/>
    <property type="molecule type" value="Genomic_DNA"/>
</dbReference>
<dbReference type="Gene3D" id="3.80.10.10">
    <property type="entry name" value="Ribonuclease Inhibitor"/>
    <property type="match status" value="1"/>
</dbReference>
<dbReference type="Proteomes" id="UP000010422">
    <property type="component" value="Unassembled WGS sequence"/>
</dbReference>
<dbReference type="InParanoid" id="L0PDH3"/>
<dbReference type="AlphaFoldDB" id="L0PDH3"/>
<feature type="domain" description="NXF1/2/3/5-like leucine-rich repeat" evidence="1">
    <location>
        <begin position="27"/>
        <end position="169"/>
    </location>
</feature>
<evidence type="ECO:0000313" key="3">
    <source>
        <dbReference type="Proteomes" id="UP000010422"/>
    </source>
</evidence>
<dbReference type="GO" id="GO:0003723">
    <property type="term" value="F:RNA binding"/>
    <property type="evidence" value="ECO:0007669"/>
    <property type="project" value="TreeGrafter"/>
</dbReference>
<dbReference type="VEuPathDB" id="FungiDB:PNEJI1_001846"/>
<dbReference type="GO" id="GO:0005634">
    <property type="term" value="C:nucleus"/>
    <property type="evidence" value="ECO:0007669"/>
    <property type="project" value="TreeGrafter"/>
</dbReference>
<name>L0PDH3_PNEJI</name>
<accession>L0PDH3</accession>
<reference evidence="2 3" key="1">
    <citation type="journal article" date="2012" name="MBio">
        <title>De novo assembly of the Pneumocystis jirovecii genome from a single bronchoalveolar lavage fluid specimen from a patient.</title>
        <authorList>
            <person name="Cisse O.H."/>
            <person name="Pagni M."/>
            <person name="Hauser P.M."/>
        </authorList>
    </citation>
    <scope>NUCLEOTIDE SEQUENCE [LARGE SCALE GENOMIC DNA]</scope>
    <source>
        <strain evidence="2 3">SE8</strain>
    </source>
</reference>
<protein>
    <recommendedName>
        <fullName evidence="1">NXF1/2/3/5-like leucine-rich repeat domain-containing protein</fullName>
    </recommendedName>
</protein>
<dbReference type="GO" id="GO:0016973">
    <property type="term" value="P:poly(A)+ mRNA export from nucleus"/>
    <property type="evidence" value="ECO:0007669"/>
    <property type="project" value="TreeGrafter"/>
</dbReference>
<dbReference type="PANTHER" id="PTHR10662">
    <property type="entry name" value="NUCLEAR RNA EXPORT FACTOR"/>
    <property type="match status" value="1"/>
</dbReference>
<dbReference type="InterPro" id="IPR032675">
    <property type="entry name" value="LRR_dom_sf"/>
</dbReference>
<organism evidence="3">
    <name type="scientific">Pneumocystis jirovecii</name>
    <name type="common">Human pneumocystis pneumonia agent</name>
    <dbReference type="NCBI Taxonomy" id="42068"/>
    <lineage>
        <taxon>Eukaryota</taxon>
        <taxon>Fungi</taxon>
        <taxon>Dikarya</taxon>
        <taxon>Ascomycota</taxon>
        <taxon>Taphrinomycotina</taxon>
        <taxon>Pneumocystomycetes</taxon>
        <taxon>Pneumocystaceae</taxon>
        <taxon>Pneumocystis</taxon>
    </lineage>
</organism>
<evidence type="ECO:0000313" key="2">
    <source>
        <dbReference type="EMBL" id="CCJ30154.1"/>
    </source>
</evidence>
<dbReference type="Pfam" id="PF24048">
    <property type="entry name" value="LRR_NXF1-5"/>
    <property type="match status" value="1"/>
</dbReference>
<proteinExistence type="predicted"/>
<dbReference type="STRING" id="1209962.L0PDH3"/>
<dbReference type="InterPro" id="IPR057125">
    <property type="entry name" value="NXF1/2/3/5-like_LRR"/>
</dbReference>
<dbReference type="InterPro" id="IPR001611">
    <property type="entry name" value="Leu-rich_rpt"/>
</dbReference>
<dbReference type="InterPro" id="IPR030217">
    <property type="entry name" value="NXF_fam"/>
</dbReference>
<sequence length="246" mass="28051">MPMVSGHMSLSASKESTMNILRRFLSSRYSHETKMLDLSSVHSDPALVEAGMFSSTATSLKMFPALMKIAEREFPNVISVNLSSNKISSLFNISILAQIYPNLKNLNLADNLLKHYKDLDVWSHKNKFPNLQELILIGNGVRENEVKKGNEVNYRSEITRRFPNLKLLDMVPVTQAIEFDIKDSAIDNSGKVALLERICSSFFDSDLTRNTVMSFLEKYVFISFKTICNFLDISLYMIMIDQILFQ</sequence>
<dbReference type="PROSITE" id="PS51450">
    <property type="entry name" value="LRR"/>
    <property type="match status" value="1"/>
</dbReference>
<comment type="caution">
    <text evidence="2">The sequence shown here is derived from an EMBL/GenBank/DDBJ whole genome shotgun (WGS) entry which is preliminary data.</text>
</comment>
<evidence type="ECO:0000259" key="1">
    <source>
        <dbReference type="Pfam" id="PF24048"/>
    </source>
</evidence>